<dbReference type="CDD" id="cd05362">
    <property type="entry name" value="THN_reductase-like_SDR_c"/>
    <property type="match status" value="1"/>
</dbReference>
<dbReference type="PRINTS" id="PR00080">
    <property type="entry name" value="SDRFAMILY"/>
</dbReference>
<dbReference type="PANTHER" id="PTHR48107">
    <property type="entry name" value="NADPH-DEPENDENT ALDEHYDE REDUCTASE-LIKE PROTEIN, CHLOROPLASTIC-RELATED"/>
    <property type="match status" value="1"/>
</dbReference>
<dbReference type="OMA" id="KDANTMF"/>
<dbReference type="GO" id="GO:0016614">
    <property type="term" value="F:oxidoreductase activity, acting on CH-OH group of donors"/>
    <property type="evidence" value="ECO:0007669"/>
    <property type="project" value="UniProtKB-ARBA"/>
</dbReference>
<dbReference type="EMBL" id="JAHRHJ020003200">
    <property type="protein sequence ID" value="KAH9292267.1"/>
    <property type="molecule type" value="Genomic_DNA"/>
</dbReference>
<dbReference type="PRINTS" id="PR00081">
    <property type="entry name" value="GDHRDH"/>
</dbReference>
<dbReference type="InterPro" id="IPR002347">
    <property type="entry name" value="SDR_fam"/>
</dbReference>
<protein>
    <recommendedName>
        <fullName evidence="5">Short-chain type dehydrogenase/reductase</fullName>
    </recommendedName>
</protein>
<evidence type="ECO:0000256" key="2">
    <source>
        <dbReference type="ARBA" id="ARBA00023002"/>
    </source>
</evidence>
<keyword evidence="2" id="KW-0560">Oxidoreductase</keyword>
<dbReference type="FunFam" id="3.40.50.720:FF:000084">
    <property type="entry name" value="Short-chain dehydrogenase reductase"/>
    <property type="match status" value="1"/>
</dbReference>
<reference evidence="3 4" key="1">
    <citation type="journal article" date="2021" name="Nat. Plants">
        <title>The Taxus genome provides insights into paclitaxel biosynthesis.</title>
        <authorList>
            <person name="Xiong X."/>
            <person name="Gou J."/>
            <person name="Liao Q."/>
            <person name="Li Y."/>
            <person name="Zhou Q."/>
            <person name="Bi G."/>
            <person name="Li C."/>
            <person name="Du R."/>
            <person name="Wang X."/>
            <person name="Sun T."/>
            <person name="Guo L."/>
            <person name="Liang H."/>
            <person name="Lu P."/>
            <person name="Wu Y."/>
            <person name="Zhang Z."/>
            <person name="Ro D.K."/>
            <person name="Shang Y."/>
            <person name="Huang S."/>
            <person name="Yan J."/>
        </authorList>
    </citation>
    <scope>NUCLEOTIDE SEQUENCE [LARGE SCALE GENOMIC DNA]</scope>
    <source>
        <strain evidence="3">Ta-2019</strain>
    </source>
</reference>
<evidence type="ECO:0000313" key="3">
    <source>
        <dbReference type="EMBL" id="KAH9292267.1"/>
    </source>
</evidence>
<dbReference type="Pfam" id="PF13561">
    <property type="entry name" value="adh_short_C2"/>
    <property type="match status" value="1"/>
</dbReference>
<evidence type="ECO:0000256" key="1">
    <source>
        <dbReference type="ARBA" id="ARBA00006484"/>
    </source>
</evidence>
<keyword evidence="4" id="KW-1185">Reference proteome</keyword>
<dbReference type="SUPFAM" id="SSF51735">
    <property type="entry name" value="NAD(P)-binding Rossmann-fold domains"/>
    <property type="match status" value="1"/>
</dbReference>
<accession>A0AA38C8H5</accession>
<dbReference type="PANTHER" id="PTHR48107:SF7">
    <property type="entry name" value="RE15974P"/>
    <property type="match status" value="1"/>
</dbReference>
<name>A0AA38C8H5_TAXCH</name>
<dbReference type="InterPro" id="IPR036291">
    <property type="entry name" value="NAD(P)-bd_dom_sf"/>
</dbReference>
<dbReference type="Gene3D" id="3.40.50.720">
    <property type="entry name" value="NAD(P)-binding Rossmann-like Domain"/>
    <property type="match status" value="1"/>
</dbReference>
<gene>
    <name evidence="3" type="ORF">KI387_042547</name>
</gene>
<dbReference type="AlphaFoldDB" id="A0AA38C8H5"/>
<comment type="similarity">
    <text evidence="1">Belongs to the short-chain dehydrogenases/reductases (SDR) family.</text>
</comment>
<comment type="caution">
    <text evidence="3">The sequence shown here is derived from an EMBL/GenBank/DDBJ whole genome shotgun (WGS) entry which is preliminary data.</text>
</comment>
<organism evidence="3 4">
    <name type="scientific">Taxus chinensis</name>
    <name type="common">Chinese yew</name>
    <name type="synonym">Taxus wallichiana var. chinensis</name>
    <dbReference type="NCBI Taxonomy" id="29808"/>
    <lineage>
        <taxon>Eukaryota</taxon>
        <taxon>Viridiplantae</taxon>
        <taxon>Streptophyta</taxon>
        <taxon>Embryophyta</taxon>
        <taxon>Tracheophyta</taxon>
        <taxon>Spermatophyta</taxon>
        <taxon>Pinopsida</taxon>
        <taxon>Pinidae</taxon>
        <taxon>Conifers II</taxon>
        <taxon>Cupressales</taxon>
        <taxon>Taxaceae</taxon>
        <taxon>Taxus</taxon>
    </lineage>
</organism>
<evidence type="ECO:0008006" key="5">
    <source>
        <dbReference type="Google" id="ProtNLM"/>
    </source>
</evidence>
<evidence type="ECO:0000313" key="4">
    <source>
        <dbReference type="Proteomes" id="UP000824469"/>
    </source>
</evidence>
<sequence>MATEQKKSGSLEGRVAIVTGASRGIGREIALHLAAKGAKLVINYVGNQQKAEEVASVINSNGTNEKRAITFRADVSNSYEVTKLFDTAEQAFGGVHIIVNNAGVLDLSIPFIANTPEHEWDRTFNINCKGVFLCSKEAANRLMRGGGGRIINLSSSLVGTVKPGYGAYAATNAAVETMTRILAKELRGTKITANCIAPGGIVTEPFLEGKSPELLKAIAMESPFERLGEKEDVAAVASFLATDEAEWINGQVIRLNGGIV</sequence>
<dbReference type="Proteomes" id="UP000824469">
    <property type="component" value="Unassembled WGS sequence"/>
</dbReference>
<proteinExistence type="inferred from homology"/>